<proteinExistence type="predicted"/>
<accession>A0A369JW15</accession>
<evidence type="ECO:0000313" key="1">
    <source>
        <dbReference type="EMBL" id="RDB25968.1"/>
    </source>
</evidence>
<keyword evidence="2" id="KW-1185">Reference proteome</keyword>
<gene>
    <name evidence="1" type="ORF">Hypma_006271</name>
</gene>
<comment type="caution">
    <text evidence="1">The sequence shown here is derived from an EMBL/GenBank/DDBJ whole genome shotgun (WGS) entry which is preliminary data.</text>
</comment>
<dbReference type="Proteomes" id="UP000076154">
    <property type="component" value="Unassembled WGS sequence"/>
</dbReference>
<name>A0A369JW15_HYPMA</name>
<protein>
    <submittedName>
        <fullName evidence="1">Uncharacterized protein</fullName>
    </submittedName>
</protein>
<reference evidence="1" key="1">
    <citation type="submission" date="2018-04" db="EMBL/GenBank/DDBJ databases">
        <title>Whole genome sequencing of Hypsizygus marmoreus.</title>
        <authorList>
            <person name="Choi I.-G."/>
            <person name="Min B."/>
            <person name="Kim J.-G."/>
            <person name="Kim S."/>
            <person name="Oh Y.-L."/>
            <person name="Kong W.-S."/>
            <person name="Park H."/>
            <person name="Jeong J."/>
            <person name="Song E.-S."/>
        </authorList>
    </citation>
    <scope>NUCLEOTIDE SEQUENCE [LARGE SCALE GENOMIC DNA]</scope>
    <source>
        <strain evidence="1">51987-8</strain>
    </source>
</reference>
<dbReference type="AlphaFoldDB" id="A0A369JW15"/>
<dbReference type="EMBL" id="LUEZ02000040">
    <property type="protein sequence ID" value="RDB25968.1"/>
    <property type="molecule type" value="Genomic_DNA"/>
</dbReference>
<dbReference type="InParanoid" id="A0A369JW15"/>
<evidence type="ECO:0000313" key="2">
    <source>
        <dbReference type="Proteomes" id="UP000076154"/>
    </source>
</evidence>
<sequence>MSYNYKSPASSPFKLPQLPPHSYEVHHLLHRLLHEPTADQNSIYSNMGQYWQLINLDKRQTFGHWGKLAEFIPSDRPASIIPYLVVPASPLPQSTLNANADLIGSWAGDRIICIGDYTDYRDYPKGLLTEAERRKITKTTSLYDIAYKKYDTVRPIRFPSPAAESMALAFAHDQVWVLRNLSKHQYVRVDALGADPKHVRGPSTRWGSPGLGDVLLPRIMWTSETGQNYYEGEIGRRSWAGDRFDIQTLDTVEGDDEWKDISMRVAREIERNHDIYF</sequence>
<organism evidence="1 2">
    <name type="scientific">Hypsizygus marmoreus</name>
    <name type="common">White beech mushroom</name>
    <name type="synonym">Agaricus marmoreus</name>
    <dbReference type="NCBI Taxonomy" id="39966"/>
    <lineage>
        <taxon>Eukaryota</taxon>
        <taxon>Fungi</taxon>
        <taxon>Dikarya</taxon>
        <taxon>Basidiomycota</taxon>
        <taxon>Agaricomycotina</taxon>
        <taxon>Agaricomycetes</taxon>
        <taxon>Agaricomycetidae</taxon>
        <taxon>Agaricales</taxon>
        <taxon>Tricholomatineae</taxon>
        <taxon>Lyophyllaceae</taxon>
        <taxon>Hypsizygus</taxon>
    </lineage>
</organism>
<dbReference type="OrthoDB" id="2588098at2759"/>